<reference evidence="7 8" key="1">
    <citation type="submission" date="2019-05" db="EMBL/GenBank/DDBJ databases">
        <title>Mikania micrantha, genome provides insights into the molecular mechanism of rapid growth.</title>
        <authorList>
            <person name="Liu B."/>
        </authorList>
    </citation>
    <scope>NUCLEOTIDE SEQUENCE [LARGE SCALE GENOMIC DNA]</scope>
    <source>
        <strain evidence="7">NLD-2019</strain>
        <tissue evidence="7">Leaf</tissue>
    </source>
</reference>
<name>A0A5N6P3Y4_9ASTR</name>
<keyword evidence="8" id="KW-1185">Reference proteome</keyword>
<comment type="similarity">
    <text evidence="2">Belongs to the 4-toluene sulfonate uptake permease (TSUP) (TC 2.A.102) family.</text>
</comment>
<evidence type="ECO:0000256" key="2">
    <source>
        <dbReference type="ARBA" id="ARBA00009142"/>
    </source>
</evidence>
<dbReference type="PANTHER" id="PTHR14255:SF1">
    <property type="entry name" value="SULFITE EXPORTER TAUE_SAFE FAMILY PROTEIN 3"/>
    <property type="match status" value="1"/>
</dbReference>
<protein>
    <submittedName>
        <fullName evidence="7">Uncharacterized protein</fullName>
    </submittedName>
</protein>
<feature type="transmembrane region" description="Helical" evidence="6">
    <location>
        <begin position="334"/>
        <end position="360"/>
    </location>
</feature>
<feature type="transmembrane region" description="Helical" evidence="6">
    <location>
        <begin position="263"/>
        <end position="279"/>
    </location>
</feature>
<evidence type="ECO:0000313" key="7">
    <source>
        <dbReference type="EMBL" id="KAD5803046.1"/>
    </source>
</evidence>
<dbReference type="GO" id="GO:0016020">
    <property type="term" value="C:membrane"/>
    <property type="evidence" value="ECO:0007669"/>
    <property type="project" value="UniProtKB-SubCell"/>
</dbReference>
<evidence type="ECO:0000256" key="4">
    <source>
        <dbReference type="ARBA" id="ARBA00022989"/>
    </source>
</evidence>
<feature type="transmembrane region" description="Helical" evidence="6">
    <location>
        <begin position="169"/>
        <end position="197"/>
    </location>
</feature>
<keyword evidence="3 6" id="KW-0812">Transmembrane</keyword>
<comment type="caution">
    <text evidence="7">The sequence shown here is derived from an EMBL/GenBank/DDBJ whole genome shotgun (WGS) entry which is preliminary data.</text>
</comment>
<feature type="transmembrane region" description="Helical" evidence="6">
    <location>
        <begin position="85"/>
        <end position="110"/>
    </location>
</feature>
<proteinExistence type="inferred from homology"/>
<comment type="subcellular location">
    <subcellularLocation>
        <location evidence="1">Membrane</location>
        <topology evidence="1">Multi-pass membrane protein</topology>
    </subcellularLocation>
</comment>
<keyword evidence="4 6" id="KW-1133">Transmembrane helix</keyword>
<organism evidence="7 8">
    <name type="scientific">Mikania micrantha</name>
    <name type="common">bitter vine</name>
    <dbReference type="NCBI Taxonomy" id="192012"/>
    <lineage>
        <taxon>Eukaryota</taxon>
        <taxon>Viridiplantae</taxon>
        <taxon>Streptophyta</taxon>
        <taxon>Embryophyta</taxon>
        <taxon>Tracheophyta</taxon>
        <taxon>Spermatophyta</taxon>
        <taxon>Magnoliopsida</taxon>
        <taxon>eudicotyledons</taxon>
        <taxon>Gunneridae</taxon>
        <taxon>Pentapetalae</taxon>
        <taxon>asterids</taxon>
        <taxon>campanulids</taxon>
        <taxon>Asterales</taxon>
        <taxon>Asteraceae</taxon>
        <taxon>Asteroideae</taxon>
        <taxon>Heliantheae alliance</taxon>
        <taxon>Eupatorieae</taxon>
        <taxon>Mikania</taxon>
    </lineage>
</organism>
<dbReference type="Proteomes" id="UP000326396">
    <property type="component" value="Linkage Group LG15"/>
</dbReference>
<dbReference type="GO" id="GO:0016567">
    <property type="term" value="P:protein ubiquitination"/>
    <property type="evidence" value="ECO:0007669"/>
    <property type="project" value="TreeGrafter"/>
</dbReference>
<evidence type="ECO:0000256" key="3">
    <source>
        <dbReference type="ARBA" id="ARBA00022692"/>
    </source>
</evidence>
<dbReference type="EMBL" id="SZYD01000007">
    <property type="protein sequence ID" value="KAD5803046.1"/>
    <property type="molecule type" value="Genomic_DNA"/>
</dbReference>
<feature type="transmembrane region" description="Helical" evidence="6">
    <location>
        <begin position="12"/>
        <end position="31"/>
    </location>
</feature>
<dbReference type="OrthoDB" id="434519at2759"/>
<evidence type="ECO:0000256" key="6">
    <source>
        <dbReference type="SAM" id="Phobius"/>
    </source>
</evidence>
<dbReference type="AlphaFoldDB" id="A0A5N6P3Y4"/>
<dbReference type="GO" id="GO:0031464">
    <property type="term" value="C:Cul4A-RING E3 ubiquitin ligase complex"/>
    <property type="evidence" value="ECO:0007669"/>
    <property type="project" value="TreeGrafter"/>
</dbReference>
<accession>A0A5N6P3Y4</accession>
<feature type="transmembrane region" description="Helical" evidence="6">
    <location>
        <begin position="372"/>
        <end position="394"/>
    </location>
</feature>
<dbReference type="Pfam" id="PF01925">
    <property type="entry name" value="TauE"/>
    <property type="match status" value="2"/>
</dbReference>
<evidence type="ECO:0000256" key="5">
    <source>
        <dbReference type="ARBA" id="ARBA00023136"/>
    </source>
</evidence>
<dbReference type="InterPro" id="IPR002781">
    <property type="entry name" value="TM_pro_TauE-like"/>
</dbReference>
<gene>
    <name evidence="7" type="ORF">E3N88_14406</name>
</gene>
<evidence type="ECO:0000313" key="8">
    <source>
        <dbReference type="Proteomes" id="UP000326396"/>
    </source>
</evidence>
<keyword evidence="5 6" id="KW-0472">Membrane</keyword>
<sequence>MTEIGACRWSILRFVTVMLMNCVLASMFAAAERSVMIEDVATVAGYGDVDESKVMNFVKLVKNLFQTDESGYQHVWPEMEFGWKIVLGSFIGFCGAAFGSVGGVGGGGIFMPMLTLVIGFDPKSATAISKCMIMGVAASAVYCNLKLRHPTLDMPIIDYDLALLIQPMLLLGISIGVACNVIFADWMVTVVLIVLFIGASTKSFFRGVETWKKETIMKKAIHDLLSAEYRILPGGPSNGSTTKPEKTLKTEVPVLENVCWKEFGLLVFVWIAFLFLQIGKNYTSTCSTWYWVLNLSQIPISFGISGYAAVSLYKGTRTISSLGDSAGSLSIGQLVMSCACVLLAGMVGGLLGLGGGFIMGPLFLELGVPPQVSSATATFAMIFSSSMCVIEYYFLKRFPVPYGKCIAL</sequence>
<dbReference type="PANTHER" id="PTHR14255">
    <property type="entry name" value="CEREBLON"/>
    <property type="match status" value="1"/>
</dbReference>
<feature type="transmembrane region" description="Helical" evidence="6">
    <location>
        <begin position="291"/>
        <end position="313"/>
    </location>
</feature>
<evidence type="ECO:0000256" key="1">
    <source>
        <dbReference type="ARBA" id="ARBA00004141"/>
    </source>
</evidence>